<proteinExistence type="predicted"/>
<dbReference type="AlphaFoldDB" id="A0A5J4UQW5"/>
<protein>
    <submittedName>
        <fullName evidence="1">Uncharacterized protein</fullName>
    </submittedName>
</protein>
<dbReference type="EMBL" id="SNRW01013047">
    <property type="protein sequence ID" value="KAA6373066.1"/>
    <property type="molecule type" value="Genomic_DNA"/>
</dbReference>
<gene>
    <name evidence="1" type="ORF">EZS28_031408</name>
</gene>
<accession>A0A5J4UQW5</accession>
<comment type="caution">
    <text evidence="1">The sequence shown here is derived from an EMBL/GenBank/DDBJ whole genome shotgun (WGS) entry which is preliminary data.</text>
</comment>
<name>A0A5J4UQW5_9EUKA</name>
<reference evidence="1 2" key="1">
    <citation type="submission" date="2019-03" db="EMBL/GenBank/DDBJ databases">
        <title>Single cell metagenomics reveals metabolic interactions within the superorganism composed of flagellate Streblomastix strix and complex community of Bacteroidetes bacteria on its surface.</title>
        <authorList>
            <person name="Treitli S.C."/>
            <person name="Kolisko M."/>
            <person name="Husnik F."/>
            <person name="Keeling P."/>
            <person name="Hampl V."/>
        </authorList>
    </citation>
    <scope>NUCLEOTIDE SEQUENCE [LARGE SCALE GENOMIC DNA]</scope>
    <source>
        <strain evidence="1">ST1C</strain>
    </source>
</reference>
<evidence type="ECO:0000313" key="2">
    <source>
        <dbReference type="Proteomes" id="UP000324800"/>
    </source>
</evidence>
<dbReference type="Proteomes" id="UP000324800">
    <property type="component" value="Unassembled WGS sequence"/>
</dbReference>
<sequence>MASRGEDIQPNTISSITGTVAFWTEAEPHNQGQFWYFWLKPVGKYINYSEPSICLVVDESNPAIEMLKIAAESNSNQEFEMSVQIMPKQTDYLYFIISKDEEVKQISSGVPTIQASAPIDTQSSIQIRQQIINSAPIF</sequence>
<organism evidence="1 2">
    <name type="scientific">Streblomastix strix</name>
    <dbReference type="NCBI Taxonomy" id="222440"/>
    <lineage>
        <taxon>Eukaryota</taxon>
        <taxon>Metamonada</taxon>
        <taxon>Preaxostyla</taxon>
        <taxon>Oxymonadida</taxon>
        <taxon>Streblomastigidae</taxon>
        <taxon>Streblomastix</taxon>
    </lineage>
</organism>
<evidence type="ECO:0000313" key="1">
    <source>
        <dbReference type="EMBL" id="KAA6373066.1"/>
    </source>
</evidence>